<comment type="caution">
    <text evidence="2">The sequence shown here is derived from an EMBL/GenBank/DDBJ whole genome shotgun (WGS) entry which is preliminary data.</text>
</comment>
<feature type="region of interest" description="Disordered" evidence="1">
    <location>
        <begin position="95"/>
        <end position="115"/>
    </location>
</feature>
<keyword evidence="3" id="KW-1185">Reference proteome</keyword>
<dbReference type="Proteomes" id="UP000828251">
    <property type="component" value="Unassembled WGS sequence"/>
</dbReference>
<name>A0A9D3VRY6_9ROSI</name>
<evidence type="ECO:0000256" key="1">
    <source>
        <dbReference type="SAM" id="MobiDB-lite"/>
    </source>
</evidence>
<gene>
    <name evidence="2" type="ORF">J1N35_013023</name>
</gene>
<organism evidence="2 3">
    <name type="scientific">Gossypium stocksii</name>
    <dbReference type="NCBI Taxonomy" id="47602"/>
    <lineage>
        <taxon>Eukaryota</taxon>
        <taxon>Viridiplantae</taxon>
        <taxon>Streptophyta</taxon>
        <taxon>Embryophyta</taxon>
        <taxon>Tracheophyta</taxon>
        <taxon>Spermatophyta</taxon>
        <taxon>Magnoliopsida</taxon>
        <taxon>eudicotyledons</taxon>
        <taxon>Gunneridae</taxon>
        <taxon>Pentapetalae</taxon>
        <taxon>rosids</taxon>
        <taxon>malvids</taxon>
        <taxon>Malvales</taxon>
        <taxon>Malvaceae</taxon>
        <taxon>Malvoideae</taxon>
        <taxon>Gossypium</taxon>
    </lineage>
</organism>
<evidence type="ECO:0000313" key="2">
    <source>
        <dbReference type="EMBL" id="KAH1096102.1"/>
    </source>
</evidence>
<reference evidence="2 3" key="1">
    <citation type="journal article" date="2021" name="Plant Biotechnol. J.">
        <title>Multi-omics assisted identification of the key and species-specific regulatory components of drought-tolerant mechanisms in Gossypium stocksii.</title>
        <authorList>
            <person name="Yu D."/>
            <person name="Ke L."/>
            <person name="Zhang D."/>
            <person name="Wu Y."/>
            <person name="Sun Y."/>
            <person name="Mei J."/>
            <person name="Sun J."/>
            <person name="Sun Y."/>
        </authorList>
    </citation>
    <scope>NUCLEOTIDE SEQUENCE [LARGE SCALE GENOMIC DNA]</scope>
    <source>
        <strain evidence="3">cv. E1</strain>
        <tissue evidence="2">Leaf</tissue>
    </source>
</reference>
<sequence>MVVWSDSVTICITWIVHSAHYLLHVIQGGTSKAQVQFSINSCVYFVPATFRFLHTLQLVMSFLIQYAVVAIIGPIPTPQNNSAGRYNSYSPNLLTESLQSSAVRDDDRNKKSHHP</sequence>
<accession>A0A9D3VRY6</accession>
<dbReference type="AlphaFoldDB" id="A0A9D3VRY6"/>
<evidence type="ECO:0000313" key="3">
    <source>
        <dbReference type="Proteomes" id="UP000828251"/>
    </source>
</evidence>
<dbReference type="EMBL" id="JAIQCV010000005">
    <property type="protein sequence ID" value="KAH1096102.1"/>
    <property type="molecule type" value="Genomic_DNA"/>
</dbReference>
<protein>
    <submittedName>
        <fullName evidence="2">Uncharacterized protein</fullName>
    </submittedName>
</protein>
<proteinExistence type="predicted"/>